<dbReference type="SUPFAM" id="SSF54862">
    <property type="entry name" value="4Fe-4S ferredoxins"/>
    <property type="match status" value="1"/>
</dbReference>
<name>A0A851GNL0_9BACT</name>
<evidence type="ECO:0000256" key="3">
    <source>
        <dbReference type="ARBA" id="ARBA00023014"/>
    </source>
</evidence>
<dbReference type="Gene3D" id="3.30.70.20">
    <property type="match status" value="1"/>
</dbReference>
<organism evidence="6 7">
    <name type="scientific">Oceaniferula marina</name>
    <dbReference type="NCBI Taxonomy" id="2748318"/>
    <lineage>
        <taxon>Bacteria</taxon>
        <taxon>Pseudomonadati</taxon>
        <taxon>Verrucomicrobiota</taxon>
        <taxon>Verrucomicrobiia</taxon>
        <taxon>Verrucomicrobiales</taxon>
        <taxon>Verrucomicrobiaceae</taxon>
        <taxon>Oceaniferula</taxon>
    </lineage>
</organism>
<keyword evidence="2" id="KW-0408">Iron</keyword>
<evidence type="ECO:0000313" key="6">
    <source>
        <dbReference type="EMBL" id="NWK56715.1"/>
    </source>
</evidence>
<dbReference type="EMBL" id="JACBAZ010000005">
    <property type="protein sequence ID" value="NWK56715.1"/>
    <property type="molecule type" value="Genomic_DNA"/>
</dbReference>
<proteinExistence type="predicted"/>
<comment type="caution">
    <text evidence="6">The sequence shown here is derived from an EMBL/GenBank/DDBJ whole genome shotgun (WGS) entry which is preliminary data.</text>
</comment>
<evidence type="ECO:0000313" key="7">
    <source>
        <dbReference type="Proteomes" id="UP000557872"/>
    </source>
</evidence>
<accession>A0A851GNL0</accession>
<evidence type="ECO:0000256" key="4">
    <source>
        <dbReference type="SAM" id="MobiDB-lite"/>
    </source>
</evidence>
<evidence type="ECO:0000256" key="2">
    <source>
        <dbReference type="ARBA" id="ARBA00023004"/>
    </source>
</evidence>
<feature type="region of interest" description="Disordered" evidence="4">
    <location>
        <begin position="25"/>
        <end position="48"/>
    </location>
</feature>
<keyword evidence="1" id="KW-0479">Metal-binding</keyword>
<dbReference type="Proteomes" id="UP000557872">
    <property type="component" value="Unassembled WGS sequence"/>
</dbReference>
<dbReference type="PROSITE" id="PS51379">
    <property type="entry name" value="4FE4S_FER_2"/>
    <property type="match status" value="1"/>
</dbReference>
<dbReference type="InterPro" id="IPR017900">
    <property type="entry name" value="4Fe4S_Fe_S_CS"/>
</dbReference>
<reference evidence="6 7" key="1">
    <citation type="submission" date="2020-07" db="EMBL/GenBank/DDBJ databases">
        <title>Roseicoccus Jingziensis gen. nov., sp. nov., isolated from coastal seawater.</title>
        <authorList>
            <person name="Feng X."/>
        </authorList>
    </citation>
    <scope>NUCLEOTIDE SEQUENCE [LARGE SCALE GENOMIC DNA]</scope>
    <source>
        <strain evidence="6 7">N1E253</strain>
    </source>
</reference>
<evidence type="ECO:0000259" key="5">
    <source>
        <dbReference type="PROSITE" id="PS51379"/>
    </source>
</evidence>
<dbReference type="PROSITE" id="PS00198">
    <property type="entry name" value="4FE4S_FER_1"/>
    <property type="match status" value="1"/>
</dbReference>
<dbReference type="RefSeq" id="WP_178933512.1">
    <property type="nucleotide sequence ID" value="NZ_JACBAZ010000005.1"/>
</dbReference>
<dbReference type="AlphaFoldDB" id="A0A851GNL0"/>
<dbReference type="GO" id="GO:0046872">
    <property type="term" value="F:metal ion binding"/>
    <property type="evidence" value="ECO:0007669"/>
    <property type="project" value="UniProtKB-KW"/>
</dbReference>
<dbReference type="InterPro" id="IPR017896">
    <property type="entry name" value="4Fe4S_Fe-S-bd"/>
</dbReference>
<protein>
    <recommendedName>
        <fullName evidence="5">4Fe-4S ferredoxin-type domain-containing protein</fullName>
    </recommendedName>
</protein>
<keyword evidence="3" id="KW-0411">Iron-sulfur</keyword>
<keyword evidence="7" id="KW-1185">Reference proteome</keyword>
<feature type="domain" description="4Fe-4S ferredoxin-type" evidence="5">
    <location>
        <begin position="85"/>
        <end position="116"/>
    </location>
</feature>
<gene>
    <name evidence="6" type="ORF">HW115_13915</name>
</gene>
<dbReference type="GO" id="GO:0051536">
    <property type="term" value="F:iron-sulfur cluster binding"/>
    <property type="evidence" value="ECO:0007669"/>
    <property type="project" value="UniProtKB-KW"/>
</dbReference>
<evidence type="ECO:0000256" key="1">
    <source>
        <dbReference type="ARBA" id="ARBA00022723"/>
    </source>
</evidence>
<sequence>MSDRSQPISRRGLFRALARPFSRHLDEHGGADASLVNGSAKDSEAEPVPKKAVIQGRFCLAYQGSMCFTCSERCPEPGAITTDKGIPTVHADRCTGCSICHDLCPAPRNAILMVDQSPSRDGIHP</sequence>